<feature type="chain" id="PRO_5033879498" description="Cytochrome c domain-containing protein" evidence="7">
    <location>
        <begin position="23"/>
        <end position="1072"/>
    </location>
</feature>
<keyword evidence="10" id="KW-1185">Reference proteome</keyword>
<dbReference type="EMBL" id="LR593887">
    <property type="protein sequence ID" value="VTS02812.1"/>
    <property type="molecule type" value="Genomic_DNA"/>
</dbReference>
<dbReference type="Proteomes" id="UP000464378">
    <property type="component" value="Chromosome"/>
</dbReference>
<dbReference type="Pfam" id="PF07635">
    <property type="entry name" value="PSCyt1"/>
    <property type="match status" value="1"/>
</dbReference>
<evidence type="ECO:0000259" key="8">
    <source>
        <dbReference type="PROSITE" id="PS51007"/>
    </source>
</evidence>
<proteinExistence type="predicted"/>
<dbReference type="KEGG" id="tim:GMBLW1_10520"/>
<dbReference type="SMART" id="SM00607">
    <property type="entry name" value="FTP"/>
    <property type="match status" value="1"/>
</dbReference>
<evidence type="ECO:0000256" key="6">
    <source>
        <dbReference type="PROSITE-ProRule" id="PRU00433"/>
    </source>
</evidence>
<feature type="signal peptide" evidence="7">
    <location>
        <begin position="1"/>
        <end position="22"/>
    </location>
</feature>
<dbReference type="InterPro" id="IPR011429">
    <property type="entry name" value="Cyt_c_Planctomycete-type"/>
</dbReference>
<evidence type="ECO:0000256" key="1">
    <source>
        <dbReference type="ARBA" id="ARBA00022617"/>
    </source>
</evidence>
<dbReference type="AlphaFoldDB" id="A0A6C2YMT5"/>
<dbReference type="Pfam" id="PF22633">
    <property type="entry name" value="F5_F8_type_C_2"/>
    <property type="match status" value="1"/>
</dbReference>
<keyword evidence="2 6" id="KW-0479">Metal-binding</keyword>
<dbReference type="PANTHER" id="PTHR35889">
    <property type="entry name" value="CYCLOINULO-OLIGOSACCHARIDE FRUCTANOTRANSFERASE-RELATED"/>
    <property type="match status" value="1"/>
</dbReference>
<dbReference type="PROSITE" id="PS51007">
    <property type="entry name" value="CYTC"/>
    <property type="match status" value="1"/>
</dbReference>
<dbReference type="SUPFAM" id="SSF49785">
    <property type="entry name" value="Galactose-binding domain-like"/>
    <property type="match status" value="1"/>
</dbReference>
<sequence length="1072" mass="118580">MRSFAPGLLALFGLLPIASAQAETKLDYNRDIQPILAKNCFACHGPDDGHRSAGLRLDQRDAALATRKKGAAIVSGKPDASRIIARILDHDDPMPPEESGPPLSPDQVAKLKQWISEGAPYAQHWAFVSPTRPTPPPTKSTNWARNPIDAFILAKLESRGIAPSPMADRETLLRRVSLDLRGLPPTIAEIEAFRNDSRPDAYERMVDRFLADPAFGERWARMWLDLARYADSAGYGSDPLRLNIWPYRDWVIDAFNRNLPYDQFTIEQLAGDLLPNATPEQKMATAFHRNTMTNTEGGTDDEEFRVAAIKDRTDTTAQVWLGLTLGCAKCHNHKYDPLSQEEYYRFYAFFNQTADNDRGDESPLMPILPPSQRELTKQLQAKRDALQQKLLADTPEALTAQRAWEARLALTAAKLQTLAAKAISGNQRMVTLPVGEYPGIVLNTTAGEVASIRRGESKQPLRGSIVRIELPGKAKFLSLAEVELFVGGKNIAATGKAKQSSTDYNGPAHLAIDGNTNGQYEAAKSTSHTAQSENPWWEVELPNPQAIERIRIWNRTDGAGDRLANFRVSLLDSNRQLVWTQTVAPSPNPSVELAIDGPASVGIASQSIVHVGRAILFDSPLKVTEPINLVISFSKPLMPPAAADVMLMNEIGLHARKGMPEAVLQAIDLPMEKRTAAQNDSIRSHYRQIAPEFQALRSEIARIDAEMPKPISMPVMQELPTKQHRPTKLLNKGDFLNPGKPVTPGTPALFPPLPASATHDRLAMARWIASPENPLTARVAVNRLWAQLFARGIVETEEDFGTQGELPSHPELLDWLATEYVRLGWDTKAMLKMIVTSATYQQSSKVTPEQLASDPTNRWLRRAPRFRLEAEMVRDQALQHAGLLSRKLGGPSVYPPQPEGLWQAAFNGQRTYTTSTGEDRYRRGIYTIWRRSVPYPSMATFDAPSREICSVKRSRTNTPLQAFVTLNDPVFVEASQGLARRILREGGDTTEARIAFSLRLVQGRDAKPEQVAPLLKLYHQQKARLAANPAEAMKLATDPLGPLPSGVDAIEAATWTVIANVLLNLDSVLTRG</sequence>
<dbReference type="RefSeq" id="WP_197740702.1">
    <property type="nucleotide sequence ID" value="NZ_LR593887.1"/>
</dbReference>
<dbReference type="GO" id="GO:0046872">
    <property type="term" value="F:metal ion binding"/>
    <property type="evidence" value="ECO:0007669"/>
    <property type="project" value="UniProtKB-KW"/>
</dbReference>
<dbReference type="InterPro" id="IPR036909">
    <property type="entry name" value="Cyt_c-like_dom_sf"/>
</dbReference>
<dbReference type="InParanoid" id="A0A6C2YMT5"/>
<dbReference type="Pfam" id="PF07583">
    <property type="entry name" value="PSCyt2"/>
    <property type="match status" value="1"/>
</dbReference>
<accession>A0A6C2YMT5</accession>
<dbReference type="GO" id="GO:0009055">
    <property type="term" value="F:electron transfer activity"/>
    <property type="evidence" value="ECO:0007669"/>
    <property type="project" value="InterPro"/>
</dbReference>
<dbReference type="Pfam" id="PF07587">
    <property type="entry name" value="PSD1"/>
    <property type="match status" value="1"/>
</dbReference>
<dbReference type="GO" id="GO:0020037">
    <property type="term" value="F:heme binding"/>
    <property type="evidence" value="ECO:0007669"/>
    <property type="project" value="InterPro"/>
</dbReference>
<dbReference type="Gene3D" id="2.60.120.260">
    <property type="entry name" value="Galactose-binding domain-like"/>
    <property type="match status" value="1"/>
</dbReference>
<name>A0A6C2YMT5_9BACT</name>
<organism evidence="9">
    <name type="scientific">Tuwongella immobilis</name>
    <dbReference type="NCBI Taxonomy" id="692036"/>
    <lineage>
        <taxon>Bacteria</taxon>
        <taxon>Pseudomonadati</taxon>
        <taxon>Planctomycetota</taxon>
        <taxon>Planctomycetia</taxon>
        <taxon>Gemmatales</taxon>
        <taxon>Gemmataceae</taxon>
        <taxon>Tuwongella</taxon>
    </lineage>
</organism>
<keyword evidence="4 6" id="KW-0408">Iron</keyword>
<dbReference type="PANTHER" id="PTHR35889:SF3">
    <property type="entry name" value="F-BOX DOMAIN-CONTAINING PROTEIN"/>
    <property type="match status" value="1"/>
</dbReference>
<evidence type="ECO:0000256" key="7">
    <source>
        <dbReference type="SAM" id="SignalP"/>
    </source>
</evidence>
<dbReference type="EMBL" id="LR586016">
    <property type="protein sequence ID" value="VIP02908.1"/>
    <property type="molecule type" value="Genomic_DNA"/>
</dbReference>
<dbReference type="InterPro" id="IPR009056">
    <property type="entry name" value="Cyt_c-like_dom"/>
</dbReference>
<keyword evidence="7" id="KW-0732">Signal</keyword>
<dbReference type="InterPro" id="IPR022655">
    <property type="entry name" value="DUF1553"/>
</dbReference>
<dbReference type="SUPFAM" id="SSF46626">
    <property type="entry name" value="Cytochrome c"/>
    <property type="match status" value="1"/>
</dbReference>
<dbReference type="InterPro" id="IPR011444">
    <property type="entry name" value="DUF1549"/>
</dbReference>
<feature type="domain" description="Cytochrome c" evidence="8">
    <location>
        <begin position="27"/>
        <end position="119"/>
    </location>
</feature>
<evidence type="ECO:0000313" key="10">
    <source>
        <dbReference type="Proteomes" id="UP000464378"/>
    </source>
</evidence>
<evidence type="ECO:0000256" key="2">
    <source>
        <dbReference type="ARBA" id="ARBA00022723"/>
    </source>
</evidence>
<dbReference type="InterPro" id="IPR008979">
    <property type="entry name" value="Galactose-bd-like_sf"/>
</dbReference>
<evidence type="ECO:0000256" key="5">
    <source>
        <dbReference type="ARBA" id="ARBA00023157"/>
    </source>
</evidence>
<gene>
    <name evidence="9" type="ORF">GMBLW1_10520</name>
</gene>
<keyword evidence="1 6" id="KW-0349">Heme</keyword>
<dbReference type="InterPro" id="IPR006585">
    <property type="entry name" value="FTP1"/>
</dbReference>
<evidence type="ECO:0000313" key="9">
    <source>
        <dbReference type="EMBL" id="VIP02908.1"/>
    </source>
</evidence>
<keyword evidence="5" id="KW-1015">Disulfide bond</keyword>
<keyword evidence="3" id="KW-0106">Calcium</keyword>
<evidence type="ECO:0000256" key="3">
    <source>
        <dbReference type="ARBA" id="ARBA00022837"/>
    </source>
</evidence>
<reference evidence="9" key="1">
    <citation type="submission" date="2019-04" db="EMBL/GenBank/DDBJ databases">
        <authorList>
            <consortium name="Science for Life Laboratories"/>
        </authorList>
    </citation>
    <scope>NUCLEOTIDE SEQUENCE</scope>
    <source>
        <strain evidence="9">MBLW1</strain>
    </source>
</reference>
<protein>
    <recommendedName>
        <fullName evidence="8">Cytochrome c domain-containing protein</fullName>
    </recommendedName>
</protein>
<evidence type="ECO:0000256" key="4">
    <source>
        <dbReference type="ARBA" id="ARBA00023004"/>
    </source>
</evidence>